<dbReference type="Gene3D" id="3.60.40.10">
    <property type="entry name" value="PPM-type phosphatase domain"/>
    <property type="match status" value="1"/>
</dbReference>
<dbReference type="GO" id="GO:0007165">
    <property type="term" value="P:signal transduction"/>
    <property type="evidence" value="ECO:0007669"/>
    <property type="project" value="InterPro"/>
</dbReference>
<protein>
    <submittedName>
        <fullName evidence="4">Phosphoserine phosphatase RsbU</fullName>
        <ecNumber evidence="4">3.1.3.3</ecNumber>
    </submittedName>
</protein>
<dbReference type="PANTHER" id="PTHR43156:SF2">
    <property type="entry name" value="STAGE II SPORULATION PROTEIN E"/>
    <property type="match status" value="1"/>
</dbReference>
<dbReference type="RefSeq" id="WP_235956948.1">
    <property type="nucleotide sequence ID" value="NZ_BLTE01000011.1"/>
</dbReference>
<dbReference type="PROSITE" id="PS50885">
    <property type="entry name" value="HAMP"/>
    <property type="match status" value="1"/>
</dbReference>
<keyword evidence="2" id="KW-0812">Transmembrane</keyword>
<evidence type="ECO:0000256" key="1">
    <source>
        <dbReference type="ARBA" id="ARBA00022801"/>
    </source>
</evidence>
<evidence type="ECO:0000313" key="4">
    <source>
        <dbReference type="EMBL" id="GFK94672.1"/>
    </source>
</evidence>
<dbReference type="CDD" id="cd12913">
    <property type="entry name" value="PDC1_MCP_like"/>
    <property type="match status" value="1"/>
</dbReference>
<sequence length="650" mass="70575">MSRPPSVTPSRGLAFRLSLVILACTTAIFGAAFAWYHTASKEALVRQAREDAGNLTLASTRKIESVLASVEEIPGLLAYGYGKARPTRQAIRQDLTGFIVYNPAVYGACVAYAPGAYEPGLRRFAPYAYKVEGVPVVKELEGDGYPLADWFLIPKELGRPLWSEPYFDEGGGGIVMSTYGVPFHSVEDGRRAFKGVVTADVSLEWLRELLSGITVYRSGYAFLLSRNGVFLTHPDASYVMRESVFSLAEQAGSQELRRIGQEMIRGGTGFVRLPEFVLGRPAWLSYAPVMKTGWSMGLVIPEGELFADLERLGRQVLGIGLGGFALLFAVVVVVSTSITRPLKTLAGRTAEIARGNLDIPVPQPATGDEVGQLARSFEEMRLALREYIANLTETTKAKERMESELKIARTIQMSFLPKRFPPFPEIEAFELHAALEPALEVGGDLFDFFMLEDGRLLFLVGDVSGKGVPAALFMAVTKTLIKGIAEVEHSPAAILDRVNRELLVDNESMLFVTMFLGILDHQTGELVYSNAGHNPPALMGGGAASWLPLPKGLFLGVMDVAVYKDMSVRLAPGQCLLVTTDGVNEAVDEARAFYTSERLLETAAALSGRGAREVCEGVTSSVRAFQGRAAQADDITVLALVYRGAARGER</sequence>
<keyword evidence="2" id="KW-1133">Transmembrane helix</keyword>
<dbReference type="CDD" id="cd06225">
    <property type="entry name" value="HAMP"/>
    <property type="match status" value="1"/>
</dbReference>
<keyword evidence="1 4" id="KW-0378">Hydrolase</keyword>
<keyword evidence="5" id="KW-1185">Reference proteome</keyword>
<dbReference type="SMART" id="SM00304">
    <property type="entry name" value="HAMP"/>
    <property type="match status" value="1"/>
</dbReference>
<dbReference type="SUPFAM" id="SSF158472">
    <property type="entry name" value="HAMP domain-like"/>
    <property type="match status" value="1"/>
</dbReference>
<dbReference type="Gene3D" id="6.10.340.10">
    <property type="match status" value="1"/>
</dbReference>
<comment type="caution">
    <text evidence="4">The sequence shown here is derived from an EMBL/GenBank/DDBJ whole genome shotgun (WGS) entry which is preliminary data.</text>
</comment>
<dbReference type="EC" id="3.1.3.3" evidence="4"/>
<proteinExistence type="predicted"/>
<feature type="transmembrane region" description="Helical" evidence="2">
    <location>
        <begin position="13"/>
        <end position="36"/>
    </location>
</feature>
<dbReference type="CDD" id="cd12912">
    <property type="entry name" value="PDC2_MCP_like"/>
    <property type="match status" value="1"/>
</dbReference>
<dbReference type="AlphaFoldDB" id="A0A6V8LQ58"/>
<dbReference type="Pfam" id="PF22673">
    <property type="entry name" value="MCP-like_PDC_1"/>
    <property type="match status" value="1"/>
</dbReference>
<dbReference type="Proteomes" id="UP000494245">
    <property type="component" value="Unassembled WGS sequence"/>
</dbReference>
<dbReference type="SMART" id="SM00331">
    <property type="entry name" value="PP2C_SIG"/>
    <property type="match status" value="1"/>
</dbReference>
<feature type="domain" description="HAMP" evidence="3">
    <location>
        <begin position="336"/>
        <end position="389"/>
    </location>
</feature>
<evidence type="ECO:0000256" key="2">
    <source>
        <dbReference type="SAM" id="Phobius"/>
    </source>
</evidence>
<dbReference type="Gene3D" id="3.30.450.20">
    <property type="entry name" value="PAS domain"/>
    <property type="match status" value="2"/>
</dbReference>
<evidence type="ECO:0000313" key="5">
    <source>
        <dbReference type="Proteomes" id="UP000494245"/>
    </source>
</evidence>
<gene>
    <name evidence="4" type="primary">rsbU_4</name>
    <name evidence="4" type="ORF">NNJEOMEG_02519</name>
</gene>
<dbReference type="InterPro" id="IPR003660">
    <property type="entry name" value="HAMP_dom"/>
</dbReference>
<keyword evidence="2" id="KW-0472">Membrane</keyword>
<reference evidence="4 5" key="2">
    <citation type="submission" date="2020-05" db="EMBL/GenBank/DDBJ databases">
        <title>Draft genome sequence of Desulfovibrio sp. strainFSS-1.</title>
        <authorList>
            <person name="Shimoshige H."/>
            <person name="Kobayashi H."/>
            <person name="Maekawa T."/>
        </authorList>
    </citation>
    <scope>NUCLEOTIDE SEQUENCE [LARGE SCALE GENOMIC DNA]</scope>
    <source>
        <strain evidence="4 5">SIID29052-01</strain>
    </source>
</reference>
<accession>A0A6V8LQ58</accession>
<dbReference type="InterPro" id="IPR036457">
    <property type="entry name" value="PPM-type-like_dom_sf"/>
</dbReference>
<dbReference type="Pfam" id="PF00672">
    <property type="entry name" value="HAMP"/>
    <property type="match status" value="1"/>
</dbReference>
<organism evidence="4 5">
    <name type="scientific">Fundidesulfovibrio magnetotacticus</name>
    <dbReference type="NCBI Taxonomy" id="2730080"/>
    <lineage>
        <taxon>Bacteria</taxon>
        <taxon>Pseudomonadati</taxon>
        <taxon>Thermodesulfobacteriota</taxon>
        <taxon>Desulfovibrionia</taxon>
        <taxon>Desulfovibrionales</taxon>
        <taxon>Desulfovibrionaceae</taxon>
        <taxon>Fundidesulfovibrio</taxon>
    </lineage>
</organism>
<dbReference type="SUPFAM" id="SSF81606">
    <property type="entry name" value="PP2C-like"/>
    <property type="match status" value="1"/>
</dbReference>
<dbReference type="Pfam" id="PF07228">
    <property type="entry name" value="SpoIIE"/>
    <property type="match status" value="1"/>
</dbReference>
<name>A0A6V8LQ58_9BACT</name>
<dbReference type="InterPro" id="IPR001932">
    <property type="entry name" value="PPM-type_phosphatase-like_dom"/>
</dbReference>
<feature type="transmembrane region" description="Helical" evidence="2">
    <location>
        <begin position="316"/>
        <end position="338"/>
    </location>
</feature>
<dbReference type="PANTHER" id="PTHR43156">
    <property type="entry name" value="STAGE II SPORULATION PROTEIN E-RELATED"/>
    <property type="match status" value="1"/>
</dbReference>
<reference evidence="4 5" key="1">
    <citation type="submission" date="2020-04" db="EMBL/GenBank/DDBJ databases">
        <authorList>
            <consortium name="Desulfovibrio sp. FSS-1 genome sequencing consortium"/>
            <person name="Shimoshige H."/>
            <person name="Kobayashi H."/>
            <person name="Maekawa T."/>
        </authorList>
    </citation>
    <scope>NUCLEOTIDE SEQUENCE [LARGE SCALE GENOMIC DNA]</scope>
    <source>
        <strain evidence="4 5">SIID29052-01</strain>
    </source>
</reference>
<dbReference type="GO" id="GO:0016020">
    <property type="term" value="C:membrane"/>
    <property type="evidence" value="ECO:0007669"/>
    <property type="project" value="InterPro"/>
</dbReference>
<dbReference type="EMBL" id="BLTE01000011">
    <property type="protein sequence ID" value="GFK94672.1"/>
    <property type="molecule type" value="Genomic_DNA"/>
</dbReference>
<evidence type="ECO:0000259" key="3">
    <source>
        <dbReference type="PROSITE" id="PS50885"/>
    </source>
</evidence>
<dbReference type="InterPro" id="IPR052016">
    <property type="entry name" value="Bact_Sigma-Reg"/>
</dbReference>
<dbReference type="GO" id="GO:0016791">
    <property type="term" value="F:phosphatase activity"/>
    <property type="evidence" value="ECO:0007669"/>
    <property type="project" value="TreeGrafter"/>
</dbReference>